<reference evidence="2 3" key="1">
    <citation type="submission" date="2024-03" db="EMBL/GenBank/DDBJ databases">
        <title>Whole genome sequencing of Streptomyces racemochromogenes, to identify antimicrobial biosynthetic gene clusters.</title>
        <authorList>
            <person name="Suryawanshi P."/>
            <person name="Krishnaraj P.U."/>
            <person name="Arun Y.P."/>
            <person name="Suryawanshi M.P."/>
            <person name="Rakshit O."/>
        </authorList>
    </citation>
    <scope>NUCLEOTIDE SEQUENCE [LARGE SCALE GENOMIC DNA]</scope>
    <source>
        <strain evidence="2 3">AUDT626</strain>
    </source>
</reference>
<feature type="chain" id="PRO_5046363018" evidence="1">
    <location>
        <begin position="29"/>
        <end position="70"/>
    </location>
</feature>
<protein>
    <submittedName>
        <fullName evidence="2">Uncharacterized protein</fullName>
    </submittedName>
</protein>
<keyword evidence="1" id="KW-0732">Signal</keyword>
<dbReference type="Proteomes" id="UP001610631">
    <property type="component" value="Unassembled WGS sequence"/>
</dbReference>
<dbReference type="RefSeq" id="WP_395510844.1">
    <property type="nucleotide sequence ID" value="NZ_JBBDHD010000044.1"/>
</dbReference>
<name>A0ABW7PF96_9ACTN</name>
<evidence type="ECO:0000313" key="3">
    <source>
        <dbReference type="Proteomes" id="UP001610631"/>
    </source>
</evidence>
<organism evidence="2 3">
    <name type="scientific">Streptomyces racemochromogenes</name>
    <dbReference type="NCBI Taxonomy" id="67353"/>
    <lineage>
        <taxon>Bacteria</taxon>
        <taxon>Bacillati</taxon>
        <taxon>Actinomycetota</taxon>
        <taxon>Actinomycetes</taxon>
        <taxon>Kitasatosporales</taxon>
        <taxon>Streptomycetaceae</taxon>
        <taxon>Streptomyces</taxon>
    </lineage>
</organism>
<gene>
    <name evidence="2" type="ORF">WDV06_18385</name>
</gene>
<proteinExistence type="predicted"/>
<evidence type="ECO:0000256" key="1">
    <source>
        <dbReference type="SAM" id="SignalP"/>
    </source>
</evidence>
<sequence>MLQFRRVSGAASAVALAAGLFLFGAGHAPGQGGENRVAVEAGNQNWDIVAPDADASPEAFVITSYNQNWD</sequence>
<feature type="signal peptide" evidence="1">
    <location>
        <begin position="1"/>
        <end position="28"/>
    </location>
</feature>
<dbReference type="EMBL" id="JBBDHD010000044">
    <property type="protein sequence ID" value="MFH7597048.1"/>
    <property type="molecule type" value="Genomic_DNA"/>
</dbReference>
<comment type="caution">
    <text evidence="2">The sequence shown here is derived from an EMBL/GenBank/DDBJ whole genome shotgun (WGS) entry which is preliminary data.</text>
</comment>
<evidence type="ECO:0000313" key="2">
    <source>
        <dbReference type="EMBL" id="MFH7597048.1"/>
    </source>
</evidence>
<accession>A0ABW7PF96</accession>
<keyword evidence="3" id="KW-1185">Reference proteome</keyword>